<keyword evidence="3" id="KW-0233">DNA recombination</keyword>
<dbReference type="PANTHER" id="PTHR30349">
    <property type="entry name" value="PHAGE INTEGRASE-RELATED"/>
    <property type="match status" value="1"/>
</dbReference>
<evidence type="ECO:0000256" key="2">
    <source>
        <dbReference type="ARBA" id="ARBA00023125"/>
    </source>
</evidence>
<proteinExistence type="predicted"/>
<dbReference type="PROSITE" id="PS51898">
    <property type="entry name" value="TYR_RECOMBINASE"/>
    <property type="match status" value="1"/>
</dbReference>
<gene>
    <name evidence="5" type="ORF">BX592_106135</name>
</gene>
<comment type="caution">
    <text evidence="5">The sequence shown here is derived from an EMBL/GenBank/DDBJ whole genome shotgun (WGS) entry which is preliminary data.</text>
</comment>
<dbReference type="Gene3D" id="1.10.150.130">
    <property type="match status" value="1"/>
</dbReference>
<dbReference type="EMBL" id="SORE01000006">
    <property type="protein sequence ID" value="TDY51841.1"/>
    <property type="molecule type" value="Genomic_DNA"/>
</dbReference>
<keyword evidence="2" id="KW-0238">DNA-binding</keyword>
<dbReference type="GO" id="GO:0003677">
    <property type="term" value="F:DNA binding"/>
    <property type="evidence" value="ECO:0007669"/>
    <property type="project" value="UniProtKB-KW"/>
</dbReference>
<evidence type="ECO:0000313" key="5">
    <source>
        <dbReference type="EMBL" id="TDY51841.1"/>
    </source>
</evidence>
<dbReference type="Pfam" id="PF00589">
    <property type="entry name" value="Phage_integrase"/>
    <property type="match status" value="1"/>
</dbReference>
<feature type="domain" description="Tyr recombinase" evidence="4">
    <location>
        <begin position="166"/>
        <end position="347"/>
    </location>
</feature>
<dbReference type="AlphaFoldDB" id="A0A4V3HF78"/>
<dbReference type="InterPro" id="IPR011010">
    <property type="entry name" value="DNA_brk_join_enz"/>
</dbReference>
<dbReference type="GO" id="GO:0015074">
    <property type="term" value="P:DNA integration"/>
    <property type="evidence" value="ECO:0007669"/>
    <property type="project" value="UniProtKB-KW"/>
</dbReference>
<dbReference type="InterPro" id="IPR050090">
    <property type="entry name" value="Tyrosine_recombinase_XerCD"/>
</dbReference>
<dbReference type="GO" id="GO:0006310">
    <property type="term" value="P:DNA recombination"/>
    <property type="evidence" value="ECO:0007669"/>
    <property type="project" value="UniProtKB-KW"/>
</dbReference>
<dbReference type="RefSeq" id="WP_134191613.1">
    <property type="nucleotide sequence ID" value="NZ_JBHLUW010000056.1"/>
</dbReference>
<dbReference type="CDD" id="cd00796">
    <property type="entry name" value="INT_Rci_Hp1_C"/>
    <property type="match status" value="1"/>
</dbReference>
<dbReference type="Gene3D" id="1.10.443.10">
    <property type="entry name" value="Intergrase catalytic core"/>
    <property type="match status" value="1"/>
</dbReference>
<name>A0A4V3HF78_9BURK</name>
<dbReference type="PANTHER" id="PTHR30349:SF94">
    <property type="entry name" value="INTEGRASE_RECOMBINASE HI_1414-RELATED"/>
    <property type="match status" value="1"/>
</dbReference>
<sequence>MAGIWKRGNYWRAEIRRVGYPSQWSTFDTKAEAEAWARRIESEMDRGVFVDRTEAERNTFEDLLRRYAEEVSPLKKGGADEILRIKKVCRDPIAQYKVAALSGKVFADYRDRRLKGDAKHRPVTGSTVNRELTLLSHVLNVARKEWGVHLDVNPVSIIRRPRENRARTRRLLAGEEQRILAALETLESNQRDDHGRFADGCRNALVRPIVMLAIETAMRRGEILSLCWTDVFLNERFVRLHDTKNGETRDVPLSTRAVEILKNLSRHESGRVFPTTGEALKRVFMRACKRAGIEDLHFHDLRHEATSRIAERLDNILELSAVTGHRSIHMLKIYYNPRASDLAKKLG</sequence>
<dbReference type="InterPro" id="IPR010998">
    <property type="entry name" value="Integrase_recombinase_N"/>
</dbReference>
<dbReference type="InterPro" id="IPR013762">
    <property type="entry name" value="Integrase-like_cat_sf"/>
</dbReference>
<evidence type="ECO:0000313" key="6">
    <source>
        <dbReference type="Proteomes" id="UP000295509"/>
    </source>
</evidence>
<dbReference type="Proteomes" id="UP000295509">
    <property type="component" value="Unassembled WGS sequence"/>
</dbReference>
<keyword evidence="6" id="KW-1185">Reference proteome</keyword>
<evidence type="ECO:0000259" key="4">
    <source>
        <dbReference type="PROSITE" id="PS51898"/>
    </source>
</evidence>
<dbReference type="OrthoDB" id="662444at2"/>
<evidence type="ECO:0000256" key="3">
    <source>
        <dbReference type="ARBA" id="ARBA00023172"/>
    </source>
</evidence>
<protein>
    <submittedName>
        <fullName evidence="5">Site-specific recombinase XerD</fullName>
    </submittedName>
</protein>
<dbReference type="InterPro" id="IPR002104">
    <property type="entry name" value="Integrase_catalytic"/>
</dbReference>
<keyword evidence="1" id="KW-0229">DNA integration</keyword>
<dbReference type="SUPFAM" id="SSF56349">
    <property type="entry name" value="DNA breaking-rejoining enzymes"/>
    <property type="match status" value="1"/>
</dbReference>
<reference evidence="5 6" key="1">
    <citation type="submission" date="2019-03" db="EMBL/GenBank/DDBJ databases">
        <title>Genomic Encyclopedia of Type Strains, Phase III (KMG-III): the genomes of soil and plant-associated and newly described type strains.</title>
        <authorList>
            <person name="Whitman W."/>
        </authorList>
    </citation>
    <scope>NUCLEOTIDE SEQUENCE [LARGE SCALE GENOMIC DNA]</scope>
    <source>
        <strain evidence="5 6">LMG 29544</strain>
    </source>
</reference>
<accession>A0A4V3HF78</accession>
<organism evidence="5 6">
    <name type="scientific">Paraburkholderia rhizosphaerae</name>
    <dbReference type="NCBI Taxonomy" id="480658"/>
    <lineage>
        <taxon>Bacteria</taxon>
        <taxon>Pseudomonadati</taxon>
        <taxon>Pseudomonadota</taxon>
        <taxon>Betaproteobacteria</taxon>
        <taxon>Burkholderiales</taxon>
        <taxon>Burkholderiaceae</taxon>
        <taxon>Paraburkholderia</taxon>
    </lineage>
</organism>
<evidence type="ECO:0000256" key="1">
    <source>
        <dbReference type="ARBA" id="ARBA00022908"/>
    </source>
</evidence>